<dbReference type="AlphaFoldDB" id="A0ABD2NUH6"/>
<protein>
    <recommendedName>
        <fullName evidence="1">Caspase-8 second domain-containing protein</fullName>
    </recommendedName>
</protein>
<organism evidence="2 3">
    <name type="scientific">Cryptolaemus montrouzieri</name>
    <dbReference type="NCBI Taxonomy" id="559131"/>
    <lineage>
        <taxon>Eukaryota</taxon>
        <taxon>Metazoa</taxon>
        <taxon>Ecdysozoa</taxon>
        <taxon>Arthropoda</taxon>
        <taxon>Hexapoda</taxon>
        <taxon>Insecta</taxon>
        <taxon>Pterygota</taxon>
        <taxon>Neoptera</taxon>
        <taxon>Endopterygota</taxon>
        <taxon>Coleoptera</taxon>
        <taxon>Polyphaga</taxon>
        <taxon>Cucujiformia</taxon>
        <taxon>Coccinelloidea</taxon>
        <taxon>Coccinellidae</taxon>
        <taxon>Scymninae</taxon>
        <taxon>Scymnini</taxon>
        <taxon>Cryptolaemus</taxon>
    </lineage>
</organism>
<dbReference type="Pfam" id="PF23724">
    <property type="entry name" value="Dredd_2nd"/>
    <property type="match status" value="1"/>
</dbReference>
<gene>
    <name evidence="2" type="ORF">HHI36_005460</name>
</gene>
<reference evidence="2 3" key="1">
    <citation type="journal article" date="2021" name="BMC Biol.">
        <title>Horizontally acquired antibacterial genes associated with adaptive radiation of ladybird beetles.</title>
        <authorList>
            <person name="Li H.S."/>
            <person name="Tang X.F."/>
            <person name="Huang Y.H."/>
            <person name="Xu Z.Y."/>
            <person name="Chen M.L."/>
            <person name="Du X.Y."/>
            <person name="Qiu B.Y."/>
            <person name="Chen P.T."/>
            <person name="Zhang W."/>
            <person name="Slipinski A."/>
            <person name="Escalona H.E."/>
            <person name="Waterhouse R.M."/>
            <person name="Zwick A."/>
            <person name="Pang H."/>
        </authorList>
    </citation>
    <scope>NUCLEOTIDE SEQUENCE [LARGE SCALE GENOMIC DNA]</scope>
    <source>
        <strain evidence="2">SYSU2018</strain>
    </source>
</reference>
<dbReference type="EMBL" id="JABFTP020000144">
    <property type="protein sequence ID" value="KAL3282269.1"/>
    <property type="molecule type" value="Genomic_DNA"/>
</dbReference>
<sequence>MANKAFRSSCNNKNFQIPKQYGFTKPDLILEFHPFYYFTSKYISQYRKILYLVCEQLNEEEQKIFLEYIRKDFIKRGLKFNEYSYMEMYLSYFLKVDYISHTNMKNCSKIFKVMGFEDVCDWMNTLYVEGNEPTKVKVSYNNMKEHKLKDEKQI</sequence>
<proteinExistence type="predicted"/>
<evidence type="ECO:0000313" key="2">
    <source>
        <dbReference type="EMBL" id="KAL3282269.1"/>
    </source>
</evidence>
<accession>A0ABD2NUH6</accession>
<feature type="domain" description="Caspase-8 second" evidence="1">
    <location>
        <begin position="40"/>
        <end position="124"/>
    </location>
</feature>
<keyword evidence="3" id="KW-1185">Reference proteome</keyword>
<dbReference type="Proteomes" id="UP001516400">
    <property type="component" value="Unassembled WGS sequence"/>
</dbReference>
<comment type="caution">
    <text evidence="2">The sequence shown here is derived from an EMBL/GenBank/DDBJ whole genome shotgun (WGS) entry which is preliminary data.</text>
</comment>
<name>A0ABD2NUH6_9CUCU</name>
<evidence type="ECO:0000259" key="1">
    <source>
        <dbReference type="Pfam" id="PF23724"/>
    </source>
</evidence>
<dbReference type="InterPro" id="IPR056260">
    <property type="entry name" value="Dredd_2nd"/>
</dbReference>
<evidence type="ECO:0000313" key="3">
    <source>
        <dbReference type="Proteomes" id="UP001516400"/>
    </source>
</evidence>